<keyword evidence="3" id="KW-1185">Reference proteome</keyword>
<reference evidence="2" key="1">
    <citation type="submission" date="2020-11" db="EMBL/GenBank/DDBJ databases">
        <authorList>
            <consortium name="DOE Joint Genome Institute"/>
            <person name="Ahrendt S."/>
            <person name="Riley R."/>
            <person name="Andreopoulos W."/>
            <person name="Labutti K."/>
            <person name="Pangilinan J."/>
            <person name="Ruiz-Duenas F.J."/>
            <person name="Barrasa J.M."/>
            <person name="Sanchez-Garcia M."/>
            <person name="Camarero S."/>
            <person name="Miyauchi S."/>
            <person name="Serrano A."/>
            <person name="Linde D."/>
            <person name="Babiker R."/>
            <person name="Drula E."/>
            <person name="Ayuso-Fernandez I."/>
            <person name="Pacheco R."/>
            <person name="Padilla G."/>
            <person name="Ferreira P."/>
            <person name="Barriuso J."/>
            <person name="Kellner H."/>
            <person name="Castanera R."/>
            <person name="Alfaro M."/>
            <person name="Ramirez L."/>
            <person name="Pisabarro A.G."/>
            <person name="Kuo A."/>
            <person name="Tritt A."/>
            <person name="Lipzen A."/>
            <person name="He G."/>
            <person name="Yan M."/>
            <person name="Ng V."/>
            <person name="Cullen D."/>
            <person name="Martin F."/>
            <person name="Rosso M.-N."/>
            <person name="Henrissat B."/>
            <person name="Hibbett D."/>
            <person name="Martinez A.T."/>
            <person name="Grigoriev I.V."/>
        </authorList>
    </citation>
    <scope>NUCLEOTIDE SEQUENCE</scope>
    <source>
        <strain evidence="2">ATCC 90797</strain>
    </source>
</reference>
<name>A0A9P5ZST4_PLEER</name>
<evidence type="ECO:0000313" key="2">
    <source>
        <dbReference type="EMBL" id="KAF9493812.1"/>
    </source>
</evidence>
<evidence type="ECO:0000256" key="1">
    <source>
        <dbReference type="SAM" id="MobiDB-lite"/>
    </source>
</evidence>
<sequence>MTPGTVVVGWYIYALQTLPRTRRKASEPREMDIHATADNLDASSYHVSKEEDGVRLSYTLCWSAVDSERADSGWGGRGVRRGGDGEGKREIRCQASAPLLYPITHSWAGSHGQGNPICPLTTISERQERRFDVLLRFSGVDAGLSVHHSHNPAEWIRQNESSLADITNGAEPKFISAFCSAGLYDTFLWKKRTQLHPGHSIKFSTTRPGLHPSQLLRRPPGHTAGRRKTHDYFSVRLRQTTLLIGKMRDYEVARMRKQVIRQACPNRWIGSTLCPYVGINGLYPPASSLAP</sequence>
<accession>A0A9P5ZST4</accession>
<feature type="region of interest" description="Disordered" evidence="1">
    <location>
        <begin position="200"/>
        <end position="227"/>
    </location>
</feature>
<organism evidence="2 3">
    <name type="scientific">Pleurotus eryngii</name>
    <name type="common">Boletus of the steppes</name>
    <dbReference type="NCBI Taxonomy" id="5323"/>
    <lineage>
        <taxon>Eukaryota</taxon>
        <taxon>Fungi</taxon>
        <taxon>Dikarya</taxon>
        <taxon>Basidiomycota</taxon>
        <taxon>Agaricomycotina</taxon>
        <taxon>Agaricomycetes</taxon>
        <taxon>Agaricomycetidae</taxon>
        <taxon>Agaricales</taxon>
        <taxon>Pleurotineae</taxon>
        <taxon>Pleurotaceae</taxon>
        <taxon>Pleurotus</taxon>
    </lineage>
</organism>
<dbReference type="EMBL" id="MU154580">
    <property type="protein sequence ID" value="KAF9493812.1"/>
    <property type="molecule type" value="Genomic_DNA"/>
</dbReference>
<protein>
    <submittedName>
        <fullName evidence="2">Uncharacterized protein</fullName>
    </submittedName>
</protein>
<proteinExistence type="predicted"/>
<dbReference type="AlphaFoldDB" id="A0A9P5ZST4"/>
<comment type="caution">
    <text evidence="2">The sequence shown here is derived from an EMBL/GenBank/DDBJ whole genome shotgun (WGS) entry which is preliminary data.</text>
</comment>
<evidence type="ECO:0000313" key="3">
    <source>
        <dbReference type="Proteomes" id="UP000807025"/>
    </source>
</evidence>
<gene>
    <name evidence="2" type="ORF">BDN71DRAFT_1432167</name>
</gene>
<dbReference type="Proteomes" id="UP000807025">
    <property type="component" value="Unassembled WGS sequence"/>
</dbReference>